<gene>
    <name evidence="2" type="ORF">SLS60_005882</name>
</gene>
<sequence length="90" mass="9877">MRLLSLFSVFALVFTGIAAPVDNNVSPASPLLDPPSCFSPACVLITFADYTQVNYNNVQCVNFGQEVIGVLVAECYCTLWDGKDECHVWK</sequence>
<keyword evidence="1" id="KW-0732">Signal</keyword>
<evidence type="ECO:0000313" key="3">
    <source>
        <dbReference type="Proteomes" id="UP001521785"/>
    </source>
</evidence>
<dbReference type="Proteomes" id="UP001521785">
    <property type="component" value="Unassembled WGS sequence"/>
</dbReference>
<evidence type="ECO:0000313" key="2">
    <source>
        <dbReference type="EMBL" id="KAL1602466.1"/>
    </source>
</evidence>
<reference evidence="2 3" key="1">
    <citation type="submission" date="2024-02" db="EMBL/GenBank/DDBJ databases">
        <title>De novo assembly and annotation of 12 fungi associated with fruit tree decline syndrome in Ontario, Canada.</title>
        <authorList>
            <person name="Sulman M."/>
            <person name="Ellouze W."/>
            <person name="Ilyukhin E."/>
        </authorList>
    </citation>
    <scope>NUCLEOTIDE SEQUENCE [LARGE SCALE GENOMIC DNA]</scope>
    <source>
        <strain evidence="2 3">M42-189</strain>
    </source>
</reference>
<organism evidence="2 3">
    <name type="scientific">Paraconiothyrium brasiliense</name>
    <dbReference type="NCBI Taxonomy" id="300254"/>
    <lineage>
        <taxon>Eukaryota</taxon>
        <taxon>Fungi</taxon>
        <taxon>Dikarya</taxon>
        <taxon>Ascomycota</taxon>
        <taxon>Pezizomycotina</taxon>
        <taxon>Dothideomycetes</taxon>
        <taxon>Pleosporomycetidae</taxon>
        <taxon>Pleosporales</taxon>
        <taxon>Massarineae</taxon>
        <taxon>Didymosphaeriaceae</taxon>
        <taxon>Paraconiothyrium</taxon>
    </lineage>
</organism>
<proteinExistence type="predicted"/>
<evidence type="ECO:0000256" key="1">
    <source>
        <dbReference type="SAM" id="SignalP"/>
    </source>
</evidence>
<protein>
    <submittedName>
        <fullName evidence="2">Uncharacterized protein</fullName>
    </submittedName>
</protein>
<name>A0ABR3RDF2_9PLEO</name>
<feature type="signal peptide" evidence="1">
    <location>
        <begin position="1"/>
        <end position="18"/>
    </location>
</feature>
<dbReference type="EMBL" id="JAKJXO020000007">
    <property type="protein sequence ID" value="KAL1602466.1"/>
    <property type="molecule type" value="Genomic_DNA"/>
</dbReference>
<keyword evidence="3" id="KW-1185">Reference proteome</keyword>
<comment type="caution">
    <text evidence="2">The sequence shown here is derived from an EMBL/GenBank/DDBJ whole genome shotgun (WGS) entry which is preliminary data.</text>
</comment>
<accession>A0ABR3RDF2</accession>
<feature type="chain" id="PRO_5045831318" evidence="1">
    <location>
        <begin position="19"/>
        <end position="90"/>
    </location>
</feature>